<dbReference type="AlphaFoldDB" id="A0A927A115"/>
<name>A0A927A115_9NOST</name>
<keyword evidence="4" id="KW-1185">Reference proteome</keyword>
<dbReference type="GO" id="GO:0008237">
    <property type="term" value="F:metallopeptidase activity"/>
    <property type="evidence" value="ECO:0007669"/>
    <property type="project" value="UniProtKB-KW"/>
</dbReference>
<gene>
    <name evidence="3" type="ORF">H6G06_11720</name>
</gene>
<keyword evidence="1" id="KW-1133">Transmembrane helix</keyword>
<dbReference type="RefSeq" id="WP_190560239.1">
    <property type="nucleotide sequence ID" value="NZ_JACJQU010000005.1"/>
</dbReference>
<feature type="transmembrane region" description="Helical" evidence="1">
    <location>
        <begin position="27"/>
        <end position="55"/>
    </location>
</feature>
<feature type="transmembrane region" description="Helical" evidence="1">
    <location>
        <begin position="101"/>
        <end position="128"/>
    </location>
</feature>
<feature type="transmembrane region" description="Helical" evidence="1">
    <location>
        <begin position="140"/>
        <end position="163"/>
    </location>
</feature>
<keyword evidence="3" id="KW-0482">Metalloprotease</keyword>
<dbReference type="InterPro" id="IPR003675">
    <property type="entry name" value="Rce1/LyrA-like_dom"/>
</dbReference>
<evidence type="ECO:0000313" key="3">
    <source>
        <dbReference type="EMBL" id="MBD2294139.1"/>
    </source>
</evidence>
<feature type="transmembrane region" description="Helical" evidence="1">
    <location>
        <begin position="67"/>
        <end position="89"/>
    </location>
</feature>
<dbReference type="GO" id="GO:0080120">
    <property type="term" value="P:CAAX-box protein maturation"/>
    <property type="evidence" value="ECO:0007669"/>
    <property type="project" value="UniProtKB-ARBA"/>
</dbReference>
<dbReference type="PANTHER" id="PTHR39430:SF1">
    <property type="entry name" value="PROTEASE"/>
    <property type="match status" value="1"/>
</dbReference>
<comment type="caution">
    <text evidence="3">The sequence shown here is derived from an EMBL/GenBank/DDBJ whole genome shotgun (WGS) entry which is preliminary data.</text>
</comment>
<feature type="transmembrane region" description="Helical" evidence="1">
    <location>
        <begin position="207"/>
        <end position="229"/>
    </location>
</feature>
<organism evidence="3 4">
    <name type="scientific">Anabaena sphaerica FACHB-251</name>
    <dbReference type="NCBI Taxonomy" id="2692883"/>
    <lineage>
        <taxon>Bacteria</taxon>
        <taxon>Bacillati</taxon>
        <taxon>Cyanobacteriota</taxon>
        <taxon>Cyanophyceae</taxon>
        <taxon>Nostocales</taxon>
        <taxon>Nostocaceae</taxon>
        <taxon>Anabaena</taxon>
    </lineage>
</organism>
<reference evidence="4" key="1">
    <citation type="journal article" date="2020" name="ISME J.">
        <title>Comparative genomics reveals insights into cyanobacterial evolution and habitat adaptation.</title>
        <authorList>
            <person name="Chen M.Y."/>
            <person name="Teng W.K."/>
            <person name="Zhao L."/>
            <person name="Hu C.X."/>
            <person name="Zhou Y.K."/>
            <person name="Han B.P."/>
            <person name="Song L.R."/>
            <person name="Shu W.S."/>
        </authorList>
    </citation>
    <scope>NUCLEOTIDE SEQUENCE [LARGE SCALE GENOMIC DNA]</scope>
    <source>
        <strain evidence="4">FACHB-251</strain>
    </source>
</reference>
<sequence length="298" mass="32689">MIFLSVFLSLVEPSVNTLLALLRNAPVVFVVMAFFIAWVVCWLPLAAISAFMLNWQINKPLQPEQKIPLLVSLYLLAPLILWGVNWLGVGSFADYGLVGNLSILVSLLLGVGLGVLGLGLVFSCQFWLGWCYLEKSNIKLIPGILLPISLVALFVGGIEELVFRGFLLTTLEKDYPIWLAAIISSLIFALLHLVWEQKETAPQLPGLWLMGMVLVVARIADGNNLGIAWGLHAGWIWAIATIDTAGLITYTGKVSEWVTGKNKKPLAGLAGVLCVLGTGVLLWFFVEIVLIRNYELFS</sequence>
<keyword evidence="1" id="KW-0472">Membrane</keyword>
<dbReference type="EMBL" id="JACJQU010000005">
    <property type="protein sequence ID" value="MBD2294139.1"/>
    <property type="molecule type" value="Genomic_DNA"/>
</dbReference>
<dbReference type="Proteomes" id="UP000662185">
    <property type="component" value="Unassembled WGS sequence"/>
</dbReference>
<evidence type="ECO:0000256" key="1">
    <source>
        <dbReference type="SAM" id="Phobius"/>
    </source>
</evidence>
<keyword evidence="3" id="KW-0645">Protease</keyword>
<keyword evidence="3" id="KW-0378">Hydrolase</keyword>
<proteinExistence type="predicted"/>
<protein>
    <submittedName>
        <fullName evidence="3">CPBP family intramembrane metalloprotease</fullName>
    </submittedName>
</protein>
<accession>A0A927A115</accession>
<dbReference type="GO" id="GO:0004175">
    <property type="term" value="F:endopeptidase activity"/>
    <property type="evidence" value="ECO:0007669"/>
    <property type="project" value="UniProtKB-ARBA"/>
</dbReference>
<dbReference type="Pfam" id="PF02517">
    <property type="entry name" value="Rce1-like"/>
    <property type="match status" value="1"/>
</dbReference>
<feature type="transmembrane region" description="Helical" evidence="1">
    <location>
        <begin position="266"/>
        <end position="291"/>
    </location>
</feature>
<keyword evidence="1" id="KW-0812">Transmembrane</keyword>
<evidence type="ECO:0000259" key="2">
    <source>
        <dbReference type="Pfam" id="PF02517"/>
    </source>
</evidence>
<evidence type="ECO:0000313" key="4">
    <source>
        <dbReference type="Proteomes" id="UP000662185"/>
    </source>
</evidence>
<feature type="transmembrane region" description="Helical" evidence="1">
    <location>
        <begin position="235"/>
        <end position="254"/>
    </location>
</feature>
<feature type="domain" description="CAAX prenyl protease 2/Lysostaphin resistance protein A-like" evidence="2">
    <location>
        <begin position="144"/>
        <end position="235"/>
    </location>
</feature>
<feature type="transmembrane region" description="Helical" evidence="1">
    <location>
        <begin position="175"/>
        <end position="195"/>
    </location>
</feature>
<dbReference type="PANTHER" id="PTHR39430">
    <property type="entry name" value="MEMBRANE-ASSOCIATED PROTEASE-RELATED"/>
    <property type="match status" value="1"/>
</dbReference>